<name>A0A939FFR8_9ACTN</name>
<gene>
    <name evidence="4" type="ORF">J0695_31535</name>
</gene>
<evidence type="ECO:0000313" key="4">
    <source>
        <dbReference type="EMBL" id="MBO0516270.1"/>
    </source>
</evidence>
<keyword evidence="2" id="KW-0808">Transferase</keyword>
<dbReference type="EMBL" id="JAFLRJ010000382">
    <property type="protein sequence ID" value="MBO0516270.1"/>
    <property type="molecule type" value="Genomic_DNA"/>
</dbReference>
<comment type="caution">
    <text evidence="4">The sequence shown here is derived from an EMBL/GenBank/DDBJ whole genome shotgun (WGS) entry which is preliminary data.</text>
</comment>
<organism evidence="4 5">
    <name type="scientific">Streptomyces beijiangensis</name>
    <dbReference type="NCBI Taxonomy" id="163361"/>
    <lineage>
        <taxon>Bacteria</taxon>
        <taxon>Bacillati</taxon>
        <taxon>Actinomycetota</taxon>
        <taxon>Actinomycetes</taxon>
        <taxon>Kitasatosporales</taxon>
        <taxon>Streptomycetaceae</taxon>
        <taxon>Streptomyces</taxon>
    </lineage>
</organism>
<dbReference type="PANTHER" id="PTHR44942">
    <property type="entry name" value="METHYLTRANSF_11 DOMAIN-CONTAINING PROTEIN"/>
    <property type="match status" value="1"/>
</dbReference>
<dbReference type="GO" id="GO:0032259">
    <property type="term" value="P:methylation"/>
    <property type="evidence" value="ECO:0007669"/>
    <property type="project" value="UniProtKB-KW"/>
</dbReference>
<dbReference type="SUPFAM" id="SSF53335">
    <property type="entry name" value="S-adenosyl-L-methionine-dependent methyltransferases"/>
    <property type="match status" value="1"/>
</dbReference>
<sequence>MHIDGRSVFGVNADDYDRIRPDYPADWIARHLGPIATGQTALDIGCGTGKLGRTLSSLGFDTLGVEPDARMAAVATTGGLPVEVTPFERWDPGARRFDVVACGQAWHWLDPASRARRTARCMVRGGRLLLVWHMGTHPVDVSDALAEVYRNFAARESAIDDEVREPTDRPTEGDTDPREGVDGPPEDSPIDLGLFTSELRDEGFHGIRQEAVPWSRRYSAQEWRQLLSTESGHLSLPPEQRDRLLDAVQQCVAGMPDGGLRVDYDCILLTAIAIGYPGEATEAERLRTYSTTSVATAE</sequence>
<dbReference type="PANTHER" id="PTHR44942:SF4">
    <property type="entry name" value="METHYLTRANSFERASE TYPE 11 DOMAIN-CONTAINING PROTEIN"/>
    <property type="match status" value="1"/>
</dbReference>
<accession>A0A939FFR8</accession>
<dbReference type="Gene3D" id="3.40.50.150">
    <property type="entry name" value="Vaccinia Virus protein VP39"/>
    <property type="match status" value="1"/>
</dbReference>
<protein>
    <submittedName>
        <fullName evidence="4">Methyltransferase domain-containing protein</fullName>
    </submittedName>
</protein>
<evidence type="ECO:0000256" key="1">
    <source>
        <dbReference type="ARBA" id="ARBA00022603"/>
    </source>
</evidence>
<dbReference type="Proteomes" id="UP000664167">
    <property type="component" value="Unassembled WGS sequence"/>
</dbReference>
<dbReference type="AlphaFoldDB" id="A0A939FFR8"/>
<proteinExistence type="predicted"/>
<dbReference type="CDD" id="cd02440">
    <property type="entry name" value="AdoMet_MTases"/>
    <property type="match status" value="1"/>
</dbReference>
<keyword evidence="1 4" id="KW-0489">Methyltransferase</keyword>
<evidence type="ECO:0000256" key="3">
    <source>
        <dbReference type="SAM" id="MobiDB-lite"/>
    </source>
</evidence>
<feature type="compositionally biased region" description="Basic and acidic residues" evidence="3">
    <location>
        <begin position="164"/>
        <end position="181"/>
    </location>
</feature>
<dbReference type="GO" id="GO:0008168">
    <property type="term" value="F:methyltransferase activity"/>
    <property type="evidence" value="ECO:0007669"/>
    <property type="project" value="UniProtKB-KW"/>
</dbReference>
<dbReference type="InterPro" id="IPR029063">
    <property type="entry name" value="SAM-dependent_MTases_sf"/>
</dbReference>
<evidence type="ECO:0000313" key="5">
    <source>
        <dbReference type="Proteomes" id="UP000664167"/>
    </source>
</evidence>
<evidence type="ECO:0000256" key="2">
    <source>
        <dbReference type="ARBA" id="ARBA00022679"/>
    </source>
</evidence>
<keyword evidence="5" id="KW-1185">Reference proteome</keyword>
<dbReference type="Pfam" id="PF13489">
    <property type="entry name" value="Methyltransf_23"/>
    <property type="match status" value="1"/>
</dbReference>
<dbReference type="RefSeq" id="WP_206967866.1">
    <property type="nucleotide sequence ID" value="NZ_BAAAJJ010000034.1"/>
</dbReference>
<dbReference type="InterPro" id="IPR051052">
    <property type="entry name" value="Diverse_substrate_MTase"/>
</dbReference>
<reference evidence="4" key="1">
    <citation type="submission" date="2021-03" db="EMBL/GenBank/DDBJ databases">
        <title>Streptomyces poriferae sp. nov., a novel marine sponge-derived Actinobacteria species with anti-MRSA activity.</title>
        <authorList>
            <person name="Sandoval-Powers M."/>
            <person name="Kralova S."/>
            <person name="Nguyen G.-S."/>
            <person name="Fawwal D."/>
            <person name="Degnes K."/>
            <person name="Klinkenberg G."/>
            <person name="Sletta H."/>
            <person name="Wentzel A."/>
            <person name="Liles M.R."/>
        </authorList>
    </citation>
    <scope>NUCLEOTIDE SEQUENCE</scope>
    <source>
        <strain evidence="4">DSM 41794</strain>
    </source>
</reference>
<feature type="region of interest" description="Disordered" evidence="3">
    <location>
        <begin position="159"/>
        <end position="191"/>
    </location>
</feature>